<dbReference type="SUPFAM" id="SSF56003">
    <property type="entry name" value="Molybdenum cofactor-binding domain"/>
    <property type="match status" value="1"/>
</dbReference>
<dbReference type="PANTHER" id="PTHR11908:SF132">
    <property type="entry name" value="ALDEHYDE OXIDASE 1-RELATED"/>
    <property type="match status" value="1"/>
</dbReference>
<dbReference type="Gene3D" id="3.90.1170.50">
    <property type="entry name" value="Aldehyde oxidase/xanthine dehydrogenase, a/b hammerhead"/>
    <property type="match status" value="1"/>
</dbReference>
<gene>
    <name evidence="4" type="ORF">SAMN05421774_101426</name>
</gene>
<dbReference type="InterPro" id="IPR036856">
    <property type="entry name" value="Ald_Oxase/Xan_DH_a/b_sf"/>
</dbReference>
<dbReference type="InterPro" id="IPR046867">
    <property type="entry name" value="AldOxase/xan_DH_MoCoBD2"/>
</dbReference>
<dbReference type="InterPro" id="IPR000674">
    <property type="entry name" value="Ald_Oxase/Xan_DH_a/b"/>
</dbReference>
<dbReference type="Pfam" id="PF02738">
    <property type="entry name" value="MoCoBD_1"/>
    <property type="match status" value="1"/>
</dbReference>
<dbReference type="InterPro" id="IPR037165">
    <property type="entry name" value="AldOxase/xan_DH_Mopterin-bd_sf"/>
</dbReference>
<evidence type="ECO:0000313" key="4">
    <source>
        <dbReference type="EMBL" id="SIS60840.1"/>
    </source>
</evidence>
<organism evidence="4 5">
    <name type="scientific">Gemmobacter megaterium</name>
    <dbReference type="NCBI Taxonomy" id="1086013"/>
    <lineage>
        <taxon>Bacteria</taxon>
        <taxon>Pseudomonadati</taxon>
        <taxon>Pseudomonadota</taxon>
        <taxon>Alphaproteobacteria</taxon>
        <taxon>Rhodobacterales</taxon>
        <taxon>Paracoccaceae</taxon>
        <taxon>Gemmobacter</taxon>
    </lineage>
</organism>
<keyword evidence="1" id="KW-0500">Molybdenum</keyword>
<dbReference type="GO" id="GO:0016491">
    <property type="term" value="F:oxidoreductase activity"/>
    <property type="evidence" value="ECO:0007669"/>
    <property type="project" value="UniProtKB-KW"/>
</dbReference>
<dbReference type="InterPro" id="IPR008274">
    <property type="entry name" value="AldOxase/xan_DH_MoCoBD1"/>
</dbReference>
<reference evidence="4 5" key="1">
    <citation type="submission" date="2017-01" db="EMBL/GenBank/DDBJ databases">
        <authorList>
            <person name="Mah S.A."/>
            <person name="Swanson W.J."/>
            <person name="Moy G.W."/>
            <person name="Vacquier V.D."/>
        </authorList>
    </citation>
    <scope>NUCLEOTIDE SEQUENCE [LARGE SCALE GENOMIC DNA]</scope>
    <source>
        <strain evidence="4 5">DSM 26375</strain>
    </source>
</reference>
<dbReference type="AlphaFoldDB" id="A0A1N7KH83"/>
<dbReference type="GO" id="GO:0005506">
    <property type="term" value="F:iron ion binding"/>
    <property type="evidence" value="ECO:0007669"/>
    <property type="project" value="InterPro"/>
</dbReference>
<evidence type="ECO:0000259" key="3">
    <source>
        <dbReference type="SMART" id="SM01008"/>
    </source>
</evidence>
<name>A0A1N7KH83_9RHOB</name>
<proteinExistence type="predicted"/>
<keyword evidence="5" id="KW-1185">Reference proteome</keyword>
<dbReference type="Proteomes" id="UP000186141">
    <property type="component" value="Unassembled WGS sequence"/>
</dbReference>
<dbReference type="SUPFAM" id="SSF54665">
    <property type="entry name" value="CO dehydrogenase molybdoprotein N-domain-like"/>
    <property type="match status" value="1"/>
</dbReference>
<accession>A0A1N7KH83</accession>
<dbReference type="Pfam" id="PF20256">
    <property type="entry name" value="MoCoBD_2"/>
    <property type="match status" value="1"/>
</dbReference>
<dbReference type="InterPro" id="IPR016208">
    <property type="entry name" value="Ald_Oxase/xanthine_DH-like"/>
</dbReference>
<dbReference type="Gene3D" id="3.30.365.10">
    <property type="entry name" value="Aldehyde oxidase/xanthine dehydrogenase, molybdopterin binding domain"/>
    <property type="match status" value="4"/>
</dbReference>
<feature type="domain" description="Aldehyde oxidase/xanthine dehydrogenase a/b hammerhead" evidence="3">
    <location>
        <begin position="19"/>
        <end position="139"/>
    </location>
</feature>
<dbReference type="Pfam" id="PF01315">
    <property type="entry name" value="Ald_Xan_dh_C"/>
    <property type="match status" value="1"/>
</dbReference>
<dbReference type="EMBL" id="FTOT01000001">
    <property type="protein sequence ID" value="SIS60840.1"/>
    <property type="molecule type" value="Genomic_DNA"/>
</dbReference>
<dbReference type="RefSeq" id="WP_076528228.1">
    <property type="nucleotide sequence ID" value="NZ_BMEH01000001.1"/>
</dbReference>
<evidence type="ECO:0000313" key="5">
    <source>
        <dbReference type="Proteomes" id="UP000186141"/>
    </source>
</evidence>
<dbReference type="STRING" id="1086013.SAMN05421774_101426"/>
<evidence type="ECO:0000256" key="1">
    <source>
        <dbReference type="ARBA" id="ARBA00022505"/>
    </source>
</evidence>
<dbReference type="OrthoDB" id="9758509at2"/>
<evidence type="ECO:0000256" key="2">
    <source>
        <dbReference type="ARBA" id="ARBA00023002"/>
    </source>
</evidence>
<keyword evidence="2" id="KW-0560">Oxidoreductase</keyword>
<dbReference type="SMART" id="SM01008">
    <property type="entry name" value="Ald_Xan_dh_C"/>
    <property type="match status" value="1"/>
</dbReference>
<protein>
    <submittedName>
        <fullName evidence="4">Xanthine dehydrogenase, molybdenum binding subunit apoprotein</fullName>
    </submittedName>
</protein>
<sequence length="756" mass="79850">MDTFGKAQGGRREDIRFLTGQGRYVDDIVPAGALYAAFLRAPVAHAEIRALDTAPAMDVPGVRLVLTAADLEAAGIKLGMRGHVVTGPDGQPGAAPERPVLARGRVRFVGEPVACIIADSPAAARDGLEAVALDFHDLDAKTDLAPGGAAIHPEAPDNVGYRYELGDAAAADAAFAAAAHRVGARIEDNRIIAASMEPRGAFAEWQDGRLHLCFNGQGVWGQKAQLCAHFGLAPEDVRVTNPDVGGGFGMKAMAYPEYVVLCQAARVLGQPVHWMSDRSEAMLSDNAGRDLVSDVELAFDADLRITAYRVNTFSNLGAYNAQFGQGIQSEMFSKVLTGVYHIPVAHLAVKGIYTNTTQVDAYRGAGRPEAIYALESLMDHAARVLGVDRFDLRQRNFVREFPYRTVAGENYDVGDFSGLLVRLMAEGDVAGFAARRQASAAAGKLRGLGLASYIEAILGAPLEHAQVDFDADGGVTMRVGTQSNGQGHETVYARFLAAETGIPEDRIRILQGDSDQIATGGGTGGSRSVTLQTAATRATVTQMLAAFADFLAPELGDTPAFDDGAFRAAGANRTVNLLEAAELARAAGRNDLLRHRAEARITQRSFPNGAHLAEVEVDPDTGHVTVDRYTIMDDFGTLLAPELVLGQVHGGVVQGVGQVLMEHVVYDDQGQPLTGSFMDYAMPRSTDVPFFSVGFAPVPATGNPLGMKGCGEAGTVGAMAATANAVRDALAGQGIAWADMPFTPARVWQALQAAPA</sequence>
<dbReference type="PANTHER" id="PTHR11908">
    <property type="entry name" value="XANTHINE DEHYDROGENASE"/>
    <property type="match status" value="1"/>
</dbReference>